<keyword evidence="2" id="KW-0732">Signal</keyword>
<dbReference type="PANTHER" id="PTHR10132">
    <property type="entry name" value="ALPHA-/EPSILON-SARCOGLYCAN FAMILY MEMBER"/>
    <property type="match status" value="1"/>
</dbReference>
<proteinExistence type="predicted"/>
<dbReference type="InterPro" id="IPR015919">
    <property type="entry name" value="Cadherin-like_sf"/>
</dbReference>
<feature type="signal peptide" evidence="2">
    <location>
        <begin position="1"/>
        <end position="28"/>
    </location>
</feature>
<evidence type="ECO:0000259" key="4">
    <source>
        <dbReference type="Pfam" id="PF20989"/>
    </source>
</evidence>
<feature type="chain" id="PRO_5043909666" description="Epsilon-sarcoglycan" evidence="2">
    <location>
        <begin position="29"/>
        <end position="363"/>
    </location>
</feature>
<evidence type="ECO:0000256" key="1">
    <source>
        <dbReference type="SAM" id="Phobius"/>
    </source>
</evidence>
<evidence type="ECO:0000313" key="6">
    <source>
        <dbReference type="Proteomes" id="UP001497623"/>
    </source>
</evidence>
<dbReference type="InterPro" id="IPR048347">
    <property type="entry name" value="Sarcoglycan_C"/>
</dbReference>
<keyword evidence="1" id="KW-1133">Transmembrane helix</keyword>
<dbReference type="EMBL" id="CAXKWB010021502">
    <property type="protein sequence ID" value="CAL4123216.1"/>
    <property type="molecule type" value="Genomic_DNA"/>
</dbReference>
<feature type="non-terminal residue" evidence="5">
    <location>
        <position position="1"/>
    </location>
</feature>
<evidence type="ECO:0000256" key="2">
    <source>
        <dbReference type="SAM" id="SignalP"/>
    </source>
</evidence>
<dbReference type="Pfam" id="PF20989">
    <property type="entry name" value="Sarcoglycan_2_C"/>
    <property type="match status" value="1"/>
</dbReference>
<feature type="transmembrane region" description="Helical" evidence="1">
    <location>
        <begin position="302"/>
        <end position="322"/>
    </location>
</feature>
<dbReference type="PANTHER" id="PTHR10132:SF14">
    <property type="entry name" value="SARCOGLYCAN ALPHA, ISOFORM C"/>
    <property type="match status" value="1"/>
</dbReference>
<name>A0AAV2RDE4_MEGNR</name>
<dbReference type="InterPro" id="IPR048346">
    <property type="entry name" value="Sarcoglycan_N"/>
</dbReference>
<dbReference type="InterPro" id="IPR008908">
    <property type="entry name" value="Sarcoglycan_alpha/epsilon"/>
</dbReference>
<dbReference type="GO" id="GO:0005509">
    <property type="term" value="F:calcium ion binding"/>
    <property type="evidence" value="ECO:0007669"/>
    <property type="project" value="InterPro"/>
</dbReference>
<keyword evidence="6" id="KW-1185">Reference proteome</keyword>
<sequence>VLVCGSEVDKMWVPRLVLIFLLSLPCQCEPLSISQEVPASQLFRLPLSHDDFSFPAPGVSFRPSLLNMPDLPRWLHYSYSRAEHKGFIYGAPPQHTKNFSLEVIATDKHTYETSRRIFNMDVLDRKQTAYEIRFKITNMNVEELLVMGRYERLFGIIREDVWPNASNDLTVTSLTPASHKGDRMPLKPNEKEGVYVGFGSNSNFSISLHKLEKEVGVLWDNQPCPSYFKKTHLERFFRPKGFAIDWCSFKMYRHKSDLMGDSSEEFSKSPVISALENAGRVYLPSRYEVVKRSYTFDVIHTILIPMVVMLLLLALLTLAMCCHRNNIMPTVQDIQMVHYGIKNNERLMKEHSPHPSTLTQTTQ</sequence>
<keyword evidence="1" id="KW-0472">Membrane</keyword>
<organism evidence="5 6">
    <name type="scientific">Meganyctiphanes norvegica</name>
    <name type="common">Northern krill</name>
    <name type="synonym">Thysanopoda norvegica</name>
    <dbReference type="NCBI Taxonomy" id="48144"/>
    <lineage>
        <taxon>Eukaryota</taxon>
        <taxon>Metazoa</taxon>
        <taxon>Ecdysozoa</taxon>
        <taxon>Arthropoda</taxon>
        <taxon>Crustacea</taxon>
        <taxon>Multicrustacea</taxon>
        <taxon>Malacostraca</taxon>
        <taxon>Eumalacostraca</taxon>
        <taxon>Eucarida</taxon>
        <taxon>Euphausiacea</taxon>
        <taxon>Euphausiidae</taxon>
        <taxon>Meganyctiphanes</taxon>
    </lineage>
</organism>
<dbReference type="SUPFAM" id="SSF49313">
    <property type="entry name" value="Cadherin-like"/>
    <property type="match status" value="1"/>
</dbReference>
<evidence type="ECO:0000313" key="5">
    <source>
        <dbReference type="EMBL" id="CAL4123216.1"/>
    </source>
</evidence>
<dbReference type="Proteomes" id="UP001497623">
    <property type="component" value="Unassembled WGS sequence"/>
</dbReference>
<evidence type="ECO:0000259" key="3">
    <source>
        <dbReference type="Pfam" id="PF05510"/>
    </source>
</evidence>
<dbReference type="InterPro" id="IPR013783">
    <property type="entry name" value="Ig-like_fold"/>
</dbReference>
<accession>A0AAV2RDE4</accession>
<feature type="domain" description="Sarcoglycan alpha/epsilon second" evidence="4">
    <location>
        <begin position="128"/>
        <end position="251"/>
    </location>
</feature>
<dbReference type="GO" id="GO:0016012">
    <property type="term" value="C:sarcoglycan complex"/>
    <property type="evidence" value="ECO:0007669"/>
    <property type="project" value="InterPro"/>
</dbReference>
<feature type="domain" description="Sarcoglycan alpha/epsilon N-terminal" evidence="3">
    <location>
        <begin position="58"/>
        <end position="121"/>
    </location>
</feature>
<dbReference type="AlphaFoldDB" id="A0AAV2RDE4"/>
<keyword evidence="1" id="KW-0812">Transmembrane</keyword>
<evidence type="ECO:0008006" key="7">
    <source>
        <dbReference type="Google" id="ProtNLM"/>
    </source>
</evidence>
<reference evidence="5 6" key="1">
    <citation type="submission" date="2024-05" db="EMBL/GenBank/DDBJ databases">
        <authorList>
            <person name="Wallberg A."/>
        </authorList>
    </citation>
    <scope>NUCLEOTIDE SEQUENCE [LARGE SCALE GENOMIC DNA]</scope>
</reference>
<feature type="non-terminal residue" evidence="5">
    <location>
        <position position="363"/>
    </location>
</feature>
<gene>
    <name evidence="5" type="ORF">MNOR_LOCUS23900</name>
</gene>
<dbReference type="Pfam" id="PF05510">
    <property type="entry name" value="Sarcoglycan_2"/>
    <property type="match status" value="1"/>
</dbReference>
<comment type="caution">
    <text evidence="5">The sequence shown here is derived from an EMBL/GenBank/DDBJ whole genome shotgun (WGS) entry which is preliminary data.</text>
</comment>
<dbReference type="Gene3D" id="2.60.40.10">
    <property type="entry name" value="Immunoglobulins"/>
    <property type="match status" value="1"/>
</dbReference>
<protein>
    <recommendedName>
        <fullName evidence="7">Epsilon-sarcoglycan</fullName>
    </recommendedName>
</protein>